<comment type="caution">
    <text evidence="5">The sequence shown here is derived from an EMBL/GenBank/DDBJ whole genome shotgun (WGS) entry which is preliminary data.</text>
</comment>
<dbReference type="Gene3D" id="1.10.150.20">
    <property type="entry name" value="5' to 3' exonuclease, C-terminal subdomain"/>
    <property type="match status" value="1"/>
</dbReference>
<dbReference type="GO" id="GO:0003887">
    <property type="term" value="F:DNA-directed DNA polymerase activity"/>
    <property type="evidence" value="ECO:0007669"/>
    <property type="project" value="UniProtKB-EC"/>
</dbReference>
<dbReference type="GO" id="GO:0006302">
    <property type="term" value="P:double-strand break repair"/>
    <property type="evidence" value="ECO:0007669"/>
    <property type="project" value="TreeGrafter"/>
</dbReference>
<evidence type="ECO:0000256" key="1">
    <source>
        <dbReference type="ARBA" id="ARBA00012417"/>
    </source>
</evidence>
<keyword evidence="2" id="KW-0235">DNA replication</keyword>
<feature type="domain" description="DNA-directed DNA polymerase family A palm" evidence="4">
    <location>
        <begin position="378"/>
        <end position="623"/>
    </location>
</feature>
<evidence type="ECO:0000259" key="4">
    <source>
        <dbReference type="SMART" id="SM00482"/>
    </source>
</evidence>
<dbReference type="AlphaFoldDB" id="A0A7X0SF10"/>
<protein>
    <recommendedName>
        <fullName evidence="1">DNA-directed DNA polymerase</fullName>
        <ecNumber evidence="1">2.7.7.7</ecNumber>
    </recommendedName>
</protein>
<name>A0A7X0SF10_9CLOT</name>
<dbReference type="SUPFAM" id="SSF56672">
    <property type="entry name" value="DNA/RNA polymerases"/>
    <property type="match status" value="1"/>
</dbReference>
<dbReference type="Proteomes" id="UP000585258">
    <property type="component" value="Unassembled WGS sequence"/>
</dbReference>
<dbReference type="PANTHER" id="PTHR10133:SF27">
    <property type="entry name" value="DNA POLYMERASE NU"/>
    <property type="match status" value="1"/>
</dbReference>
<comment type="catalytic activity">
    <reaction evidence="3">
        <text>DNA(n) + a 2'-deoxyribonucleoside 5'-triphosphate = DNA(n+1) + diphosphate</text>
        <dbReference type="Rhea" id="RHEA:22508"/>
        <dbReference type="Rhea" id="RHEA-COMP:17339"/>
        <dbReference type="Rhea" id="RHEA-COMP:17340"/>
        <dbReference type="ChEBI" id="CHEBI:33019"/>
        <dbReference type="ChEBI" id="CHEBI:61560"/>
        <dbReference type="ChEBI" id="CHEBI:173112"/>
        <dbReference type="EC" id="2.7.7.7"/>
    </reaction>
</comment>
<proteinExistence type="predicted"/>
<dbReference type="GO" id="GO:0006261">
    <property type="term" value="P:DNA-templated DNA replication"/>
    <property type="evidence" value="ECO:0007669"/>
    <property type="project" value="InterPro"/>
</dbReference>
<evidence type="ECO:0000313" key="5">
    <source>
        <dbReference type="EMBL" id="MBB6716344.1"/>
    </source>
</evidence>
<sequence>MRTLAIDVETYCNLDIRTVGAYRYCNHPSFEIMLFAYAWDGDPVEIVDSMNGEKMPTEVRLGLVDPNILKTAFNANFERLAIGKNYFSSCVTFKDCNMVPNQWQCTMVKALTIGLPGSLDMVCKVLNFNEDKQKMKEGKALIQYFCKPCKPTKANGGRTRNLPEHDPEKWETFKTYCKQDVEAEREIRNKLSRYTTTESEQSLWELDQKINDTGVGIDLEFVNQAIEGNGVFSEKLKNEAIDVTGLANPNSPAQLKKWLGERVGHEVTSLTKESIPGLLEEAKDPAVKRILELRQLMAKTSIKKYGAMVNAYCTDKRAHGLLQFCGANRTGRWAGRLIQVQNLPQNHLSDLDDARNCVREGRFDDIEFLYDSIPDTLSQLIRTAFIPREGNRFIVSDFSAIEARVIAWIAGEQWRLDVFNTHGKIYEASASQMFKVPLESIKKGSDLRAKGKIAELALGYGGSVGALASMDKSKSIPEEELPELVKSWRSANPNITKFWWDCDKAAKKAIREKTTVNMQFGLKFIYGPGILFIQLPSGRKLAYIRPKIEDGSYGKPIITYEGMEQTTKQWTTLDTYGPKLVENIVQAIARDCLGEAMVKVDKAGYEIVMHVHDEIIMDVPKDFGSLGEVNFIFGEPIEWAPGLNLKAEGYECKYYQKD</sequence>
<evidence type="ECO:0000256" key="2">
    <source>
        <dbReference type="ARBA" id="ARBA00022705"/>
    </source>
</evidence>
<dbReference type="Gene3D" id="3.30.70.370">
    <property type="match status" value="1"/>
</dbReference>
<dbReference type="PANTHER" id="PTHR10133">
    <property type="entry name" value="DNA POLYMERASE I"/>
    <property type="match status" value="1"/>
</dbReference>
<reference evidence="5 6" key="1">
    <citation type="submission" date="2020-08" db="EMBL/GenBank/DDBJ databases">
        <title>Clostridia isolated from Swiss meat.</title>
        <authorList>
            <person name="Wambui J."/>
            <person name="Stevens M.J.A."/>
            <person name="Stephan R."/>
        </authorList>
    </citation>
    <scope>NUCLEOTIDE SEQUENCE [LARGE SCALE GENOMIC DNA]</scope>
    <source>
        <strain evidence="5 6">CM001</strain>
    </source>
</reference>
<dbReference type="RefSeq" id="WP_185165392.1">
    <property type="nucleotide sequence ID" value="NZ_JACKWY010000013.1"/>
</dbReference>
<evidence type="ECO:0000256" key="3">
    <source>
        <dbReference type="ARBA" id="ARBA00049244"/>
    </source>
</evidence>
<gene>
    <name evidence="5" type="ORF">H7E68_16690</name>
</gene>
<dbReference type="SMART" id="SM00482">
    <property type="entry name" value="POLAc"/>
    <property type="match status" value="1"/>
</dbReference>
<dbReference type="InterPro" id="IPR001098">
    <property type="entry name" value="DNA-dir_DNA_pol_A_palm_dom"/>
</dbReference>
<evidence type="ECO:0000313" key="6">
    <source>
        <dbReference type="Proteomes" id="UP000585258"/>
    </source>
</evidence>
<dbReference type="InterPro" id="IPR002298">
    <property type="entry name" value="DNA_polymerase_A"/>
</dbReference>
<dbReference type="EC" id="2.7.7.7" evidence="1"/>
<dbReference type="Pfam" id="PF00476">
    <property type="entry name" value="DNA_pol_A"/>
    <property type="match status" value="1"/>
</dbReference>
<organism evidence="5 6">
    <name type="scientific">Clostridium gasigenes</name>
    <dbReference type="NCBI Taxonomy" id="94869"/>
    <lineage>
        <taxon>Bacteria</taxon>
        <taxon>Bacillati</taxon>
        <taxon>Bacillota</taxon>
        <taxon>Clostridia</taxon>
        <taxon>Eubacteriales</taxon>
        <taxon>Clostridiaceae</taxon>
        <taxon>Clostridium</taxon>
    </lineage>
</organism>
<dbReference type="EMBL" id="JACKWY010000013">
    <property type="protein sequence ID" value="MBB6716344.1"/>
    <property type="molecule type" value="Genomic_DNA"/>
</dbReference>
<dbReference type="CDD" id="cd08642">
    <property type="entry name" value="DNA_pol_A_pol_I_A"/>
    <property type="match status" value="1"/>
</dbReference>
<accession>A0A7X0SF10</accession>
<dbReference type="GO" id="GO:0003677">
    <property type="term" value="F:DNA binding"/>
    <property type="evidence" value="ECO:0007669"/>
    <property type="project" value="InterPro"/>
</dbReference>
<dbReference type="InterPro" id="IPR043502">
    <property type="entry name" value="DNA/RNA_pol_sf"/>
</dbReference>